<comment type="caution">
    <text evidence="2">The sequence shown here is derived from an EMBL/GenBank/DDBJ whole genome shotgun (WGS) entry which is preliminary data.</text>
</comment>
<dbReference type="PANTHER" id="PTHR30222">
    <property type="entry name" value="SPERMIDINE/PUTRESCINE-BINDING PERIPLASMIC PROTEIN"/>
    <property type="match status" value="1"/>
</dbReference>
<dbReference type="InterPro" id="IPR019546">
    <property type="entry name" value="TAT_signal_bac_arc"/>
</dbReference>
<sequence>MTGKEQTGTATPCSRRRFLRGAAALGVTAGVTPFAIGKAPPTLTVLGTHVTLQEQIRHRAMADLGINIVFRQGGSASVLQKATMDPSSFDLYEQWSNSISLLWRSKAIQPIDKRKIVYWDEINGLTKTGKITENARIGAGDAPHQLLHVQDNGELGPEHTGKISFLPYVHNVDSFGYNLNTLPDTLRSEQESWGWLLDSRYSGKVAIVNDPTIGLFDLALAAQAKGFVTFNNIGAMTKVELDNLFSVLIELSQLNHFSGFWTSVPESVQFMASKRVAIESMFSPAVTALNGQHIPVRFAAPKEGYRGWHGVMCLSSACKGRNQSAAYEYMNWWLSGWPGAFIARQGYYISNPQRSAQYLSKAEWNYWYKGMPAIEPLAGPDGRTSVPKGAQRTGGSYEDRFSNVAVWNTVMPNYEYSLQKWYEFITS</sequence>
<keyword evidence="3" id="KW-1185">Reference proteome</keyword>
<dbReference type="PROSITE" id="PS51318">
    <property type="entry name" value="TAT"/>
    <property type="match status" value="1"/>
</dbReference>
<dbReference type="InterPro" id="IPR006059">
    <property type="entry name" value="SBP"/>
</dbReference>
<accession>A0A7X5LJ76</accession>
<dbReference type="EMBL" id="JAAAWN010000003">
    <property type="protein sequence ID" value="NDV90324.1"/>
    <property type="molecule type" value="Genomic_DNA"/>
</dbReference>
<dbReference type="Gene3D" id="3.40.190.10">
    <property type="entry name" value="Periplasmic binding protein-like II"/>
    <property type="match status" value="2"/>
</dbReference>
<protein>
    <submittedName>
        <fullName evidence="2">Extracellular solute-binding protein</fullName>
    </submittedName>
</protein>
<reference evidence="2 3" key="1">
    <citation type="submission" date="2020-01" db="EMBL/GenBank/DDBJ databases">
        <authorList>
            <person name="Chen J."/>
            <person name="Zhu S."/>
            <person name="Yang J."/>
        </authorList>
    </citation>
    <scope>NUCLEOTIDE SEQUENCE [LARGE SCALE GENOMIC DNA]</scope>
    <source>
        <strain evidence="2 3">345S023</strain>
    </source>
</reference>
<dbReference type="PANTHER" id="PTHR30222:SF17">
    <property type="entry name" value="SPERMIDINE_PUTRESCINE-BINDING PERIPLASMIC PROTEIN"/>
    <property type="match status" value="1"/>
</dbReference>
<dbReference type="SUPFAM" id="SSF53850">
    <property type="entry name" value="Periplasmic binding protein-like II"/>
    <property type="match status" value="1"/>
</dbReference>
<dbReference type="RefSeq" id="WP_163083916.1">
    <property type="nucleotide sequence ID" value="NZ_JAAAWN010000003.1"/>
</dbReference>
<dbReference type="InterPro" id="IPR006311">
    <property type="entry name" value="TAT_signal"/>
</dbReference>
<evidence type="ECO:0000313" key="3">
    <source>
        <dbReference type="Proteomes" id="UP000470213"/>
    </source>
</evidence>
<gene>
    <name evidence="2" type="ORF">GTH32_03825</name>
</gene>
<dbReference type="Proteomes" id="UP000470213">
    <property type="component" value="Unassembled WGS sequence"/>
</dbReference>
<keyword evidence="1" id="KW-0732">Signal</keyword>
<dbReference type="AlphaFoldDB" id="A0A7X5LJ76"/>
<organism evidence="2 3">
    <name type="scientific">Alteromonas profundi</name>
    <dbReference type="NCBI Taxonomy" id="2696062"/>
    <lineage>
        <taxon>Bacteria</taxon>
        <taxon>Pseudomonadati</taxon>
        <taxon>Pseudomonadota</taxon>
        <taxon>Gammaproteobacteria</taxon>
        <taxon>Alteromonadales</taxon>
        <taxon>Alteromonadaceae</taxon>
        <taxon>Alteromonas/Salinimonas group</taxon>
        <taxon>Alteromonas</taxon>
    </lineage>
</organism>
<name>A0A7X5LJ76_9ALTE</name>
<proteinExistence type="predicted"/>
<dbReference type="Pfam" id="PF13416">
    <property type="entry name" value="SBP_bac_8"/>
    <property type="match status" value="1"/>
</dbReference>
<evidence type="ECO:0000256" key="1">
    <source>
        <dbReference type="ARBA" id="ARBA00022729"/>
    </source>
</evidence>
<evidence type="ECO:0000313" key="2">
    <source>
        <dbReference type="EMBL" id="NDV90324.1"/>
    </source>
</evidence>
<dbReference type="NCBIfam" id="TIGR01409">
    <property type="entry name" value="TAT_signal_seq"/>
    <property type="match status" value="1"/>
</dbReference>